<dbReference type="Pfam" id="PF21694">
    <property type="entry name" value="DNA_pol3_delta_C"/>
    <property type="match status" value="1"/>
</dbReference>
<dbReference type="InterPro" id="IPR048466">
    <property type="entry name" value="DNA_pol3_delta-like_C"/>
</dbReference>
<dbReference type="Gene3D" id="3.40.50.300">
    <property type="entry name" value="P-loop containing nucleotide triphosphate hydrolases"/>
    <property type="match status" value="1"/>
</dbReference>
<evidence type="ECO:0000256" key="4">
    <source>
        <dbReference type="ARBA" id="ARBA00022705"/>
    </source>
</evidence>
<evidence type="ECO:0000256" key="2">
    <source>
        <dbReference type="ARBA" id="ARBA00022679"/>
    </source>
</evidence>
<accession>A0ABP8EN80</accession>
<dbReference type="SUPFAM" id="SSF48019">
    <property type="entry name" value="post-AAA+ oligomerization domain-like"/>
    <property type="match status" value="1"/>
</dbReference>
<reference evidence="10" key="1">
    <citation type="journal article" date="2019" name="Int. J. Syst. Evol. Microbiol.">
        <title>The Global Catalogue of Microorganisms (GCM) 10K type strain sequencing project: providing services to taxonomists for standard genome sequencing and annotation.</title>
        <authorList>
            <consortium name="The Broad Institute Genomics Platform"/>
            <consortium name="The Broad Institute Genome Sequencing Center for Infectious Disease"/>
            <person name="Wu L."/>
            <person name="Ma J."/>
        </authorList>
    </citation>
    <scope>NUCLEOTIDE SEQUENCE [LARGE SCALE GENOMIC DNA]</scope>
    <source>
        <strain evidence="10">JCM 17458</strain>
    </source>
</reference>
<evidence type="ECO:0000256" key="3">
    <source>
        <dbReference type="ARBA" id="ARBA00022695"/>
    </source>
</evidence>
<evidence type="ECO:0000313" key="9">
    <source>
        <dbReference type="EMBL" id="GAA4285356.1"/>
    </source>
</evidence>
<dbReference type="NCBIfam" id="TIGR01128">
    <property type="entry name" value="holA"/>
    <property type="match status" value="1"/>
</dbReference>
<evidence type="ECO:0000259" key="8">
    <source>
        <dbReference type="Pfam" id="PF21694"/>
    </source>
</evidence>
<comment type="caution">
    <text evidence="9">The sequence shown here is derived from an EMBL/GenBank/DDBJ whole genome shotgun (WGS) entry which is preliminary data.</text>
</comment>
<keyword evidence="10" id="KW-1185">Reference proteome</keyword>
<dbReference type="SUPFAM" id="SSF52540">
    <property type="entry name" value="P-loop containing nucleoside triphosphate hydrolases"/>
    <property type="match status" value="1"/>
</dbReference>
<dbReference type="Gene3D" id="1.20.272.10">
    <property type="match status" value="1"/>
</dbReference>
<gene>
    <name evidence="9" type="ORF">GCM10022261_28870</name>
</gene>
<sequence length="328" mass="34915">MAPKQKLIPWNRAKPAPVVVISGGEAVLIRKAQDKIVTACRKHKDLETTRLDAAHYEAGDLLLAAAPSLFATRKLVIVEAVAQCSDDFLKDALRYVEEVNEDAVVVLRHSGGNRGSKLLTAIDKAGYPRIDAQVLKSEGDRQAFAAAEFKAAGRTVERAAMTALMNALGADLSELSAGVEQLIQDTSGTITADIVDRYYGGRVEATGFKVADAAVAGRTSEALSLLRHALATGTDPVPLVAAIALKLRSMARVQGLGGSSGQLAGELKMAPWQVDRARRDLRSWNDVALGRAMLEAARADEAVKGAGRDPVYAVERLVTTVCAQARVH</sequence>
<dbReference type="EMBL" id="BAABAZ010000012">
    <property type="protein sequence ID" value="GAA4285356.1"/>
    <property type="molecule type" value="Genomic_DNA"/>
</dbReference>
<evidence type="ECO:0000313" key="10">
    <source>
        <dbReference type="Proteomes" id="UP001501586"/>
    </source>
</evidence>
<evidence type="ECO:0000256" key="5">
    <source>
        <dbReference type="ARBA" id="ARBA00022932"/>
    </source>
</evidence>
<dbReference type="PANTHER" id="PTHR34388:SF1">
    <property type="entry name" value="DNA POLYMERASE III SUBUNIT DELTA"/>
    <property type="match status" value="1"/>
</dbReference>
<dbReference type="Proteomes" id="UP001501586">
    <property type="component" value="Unassembled WGS sequence"/>
</dbReference>
<evidence type="ECO:0000256" key="7">
    <source>
        <dbReference type="ARBA" id="ARBA00049244"/>
    </source>
</evidence>
<keyword evidence="2" id="KW-0808">Transferase</keyword>
<keyword evidence="5" id="KW-0239">DNA-directed DNA polymerase</keyword>
<organism evidence="9 10">
    <name type="scientific">Brevibacterium daeguense</name>
    <dbReference type="NCBI Taxonomy" id="909936"/>
    <lineage>
        <taxon>Bacteria</taxon>
        <taxon>Bacillati</taxon>
        <taxon>Actinomycetota</taxon>
        <taxon>Actinomycetes</taxon>
        <taxon>Micrococcales</taxon>
        <taxon>Brevibacteriaceae</taxon>
        <taxon>Brevibacterium</taxon>
    </lineage>
</organism>
<dbReference type="EC" id="2.7.7.7" evidence="1"/>
<dbReference type="InterPro" id="IPR008921">
    <property type="entry name" value="DNA_pol3_clamp-load_cplx_C"/>
</dbReference>
<comment type="similarity">
    <text evidence="6">Belongs to the DNA polymerase HolA subunit family.</text>
</comment>
<proteinExistence type="inferred from homology"/>
<evidence type="ECO:0000256" key="1">
    <source>
        <dbReference type="ARBA" id="ARBA00012417"/>
    </source>
</evidence>
<protein>
    <recommendedName>
        <fullName evidence="1">DNA-directed DNA polymerase</fullName>
        <ecNumber evidence="1">2.7.7.7</ecNumber>
    </recommendedName>
</protein>
<feature type="domain" description="DNA polymerase III delta subunit-like C-terminal" evidence="8">
    <location>
        <begin position="206"/>
        <end position="319"/>
    </location>
</feature>
<dbReference type="InterPro" id="IPR027417">
    <property type="entry name" value="P-loop_NTPase"/>
</dbReference>
<evidence type="ECO:0000256" key="6">
    <source>
        <dbReference type="ARBA" id="ARBA00034754"/>
    </source>
</evidence>
<keyword evidence="4" id="KW-0235">DNA replication</keyword>
<name>A0ABP8EN80_9MICO</name>
<dbReference type="RefSeq" id="WP_236863195.1">
    <property type="nucleotide sequence ID" value="NZ_BAABAZ010000012.1"/>
</dbReference>
<dbReference type="PANTHER" id="PTHR34388">
    <property type="entry name" value="DNA POLYMERASE III SUBUNIT DELTA"/>
    <property type="match status" value="1"/>
</dbReference>
<comment type="catalytic activity">
    <reaction evidence="7">
        <text>DNA(n) + a 2'-deoxyribonucleoside 5'-triphosphate = DNA(n+1) + diphosphate</text>
        <dbReference type="Rhea" id="RHEA:22508"/>
        <dbReference type="Rhea" id="RHEA-COMP:17339"/>
        <dbReference type="Rhea" id="RHEA-COMP:17340"/>
        <dbReference type="ChEBI" id="CHEBI:33019"/>
        <dbReference type="ChEBI" id="CHEBI:61560"/>
        <dbReference type="ChEBI" id="CHEBI:173112"/>
        <dbReference type="EC" id="2.7.7.7"/>
    </reaction>
</comment>
<dbReference type="InterPro" id="IPR005790">
    <property type="entry name" value="DNA_polIII_delta"/>
</dbReference>
<keyword evidence="3" id="KW-0548">Nucleotidyltransferase</keyword>